<dbReference type="InterPro" id="IPR003347">
    <property type="entry name" value="JmjC_dom"/>
</dbReference>
<reference evidence="3 4" key="1">
    <citation type="submission" date="2015-01" db="EMBL/GenBank/DDBJ databases">
        <title>The Genome Sequence of Exophiala oligosperma CBS72588.</title>
        <authorList>
            <consortium name="The Broad Institute Genomics Platform"/>
            <person name="Cuomo C."/>
            <person name="de Hoog S."/>
            <person name="Gorbushina A."/>
            <person name="Stielow B."/>
            <person name="Teixiera M."/>
            <person name="Abouelleil A."/>
            <person name="Chapman S.B."/>
            <person name="Priest M."/>
            <person name="Young S.K."/>
            <person name="Wortman J."/>
            <person name="Nusbaum C."/>
            <person name="Birren B."/>
        </authorList>
    </citation>
    <scope>NUCLEOTIDE SEQUENCE [LARGE SCALE GENOMIC DNA]</scope>
    <source>
        <strain evidence="3 4">CBS 72588</strain>
    </source>
</reference>
<feature type="region of interest" description="Disordered" evidence="1">
    <location>
        <begin position="902"/>
        <end position="929"/>
    </location>
</feature>
<dbReference type="SUPFAM" id="SSF51197">
    <property type="entry name" value="Clavaminate synthase-like"/>
    <property type="match status" value="1"/>
</dbReference>
<dbReference type="InterPro" id="IPR010730">
    <property type="entry name" value="HET"/>
</dbReference>
<evidence type="ECO:0000313" key="4">
    <source>
        <dbReference type="Proteomes" id="UP000053342"/>
    </source>
</evidence>
<dbReference type="PROSITE" id="PS51184">
    <property type="entry name" value="JMJC"/>
    <property type="match status" value="1"/>
</dbReference>
<feature type="compositionally biased region" description="Acidic residues" evidence="1">
    <location>
        <begin position="709"/>
        <end position="720"/>
    </location>
</feature>
<sequence>MRLINTHTWALEEFYARVPRYAILSHTWGEGEVSFRDMRSPERQRMKGFAKILQTCKLARADKIDYAWVDTCCIDKSSSAELTEAINSMFQWYMHAAKCYVFMEDLQRLDENAILPQCRWFTRGWTLQELLAPKVLEIFNMHWEFVGTKADYARAISVATEIPEAVIVGEAALGNCSVAAKMSWAARRETTRVEDMAYCLLGIFDVNMPMLYGEGWKAFRRLQEEVIKRSNDLTIFAWSSSAGQEQSSLPLLAESPAAFAGSSSICPFSDDFEDFSVTNKGLLISGDAPLRVVAPVAGGPERSTERYVLHLGSDEATGADGGVYLRKIGPKIYCRDGGSPLAGFGRNKYVVRHLLDATDYYILIDPLTATTISRLTFRSRAIHVPTTGMFRLTVQAPELLWDRTDRVFLRPKAYKGTHTRSVLFLGFKGNLSVGRAVRFYVFCDYRGASPSCKMLLWDEDDSHPSNSSSPSSHVPFADKYRMETAHWTDIATQIPELERAGSSIDVKVGSQVYRIASSFRKGVVESLSKEVELFILEFNVERRPYNSKIDPCLYYNSFLRDNQMAHRVNNDSDSSHSPAASILLKLIEDYHSFNPSREVPVLPYPTPLEFSKQVGRGRPCVYRLDPNDQPPPTGNDEIDEDEEDEKVRNRLTKDEMKNILSCSAFSWTRQSMCEKVKEDVEVAVTPDGRADSLYRLPRPQSRRGFYNEEKDEDEDEDEEAEEVFVQPATIKMSLSTLFDKLLIPQDDDEEEDDDEYEEESTTTTTTSIGTNSTNVNRRRHEKRQKDTKQYYLQSQNSNLTTTSSSLSPLLEDLPRRHLPFAGPVLGQPEAVNIWIGGSGSVTSTHRDPYENLYLVLKGCKTFTLYPPVEELCLHAKRVRTGRHVLVDSGDNKREKEFEIVLDDDIQQQEQEKSAPETETDTDTDTEYDNKIPWIPIDPDTINFSSSDTSAKTKYHYYKYSNPIKVKVWENEILYLPSGWFHHVRQECGVWDDDGQIAPCIAVNYWYDMDYEGEKYATREMMTRLVETVRREEQR</sequence>
<dbReference type="GeneID" id="27360051"/>
<proteinExistence type="predicted"/>
<dbReference type="RefSeq" id="XP_016261020.1">
    <property type="nucleotide sequence ID" value="XM_016409266.1"/>
</dbReference>
<feature type="region of interest" description="Disordered" evidence="1">
    <location>
        <begin position="691"/>
        <end position="720"/>
    </location>
</feature>
<dbReference type="InterPro" id="IPR041667">
    <property type="entry name" value="Cupin_8"/>
</dbReference>
<dbReference type="STRING" id="215243.A0A0D2DZ02"/>
<dbReference type="InterPro" id="IPR014710">
    <property type="entry name" value="RmlC-like_jellyroll"/>
</dbReference>
<name>A0A0D2DZ02_9EURO</name>
<dbReference type="EMBL" id="KN847338">
    <property type="protein sequence ID" value="KIW40804.1"/>
    <property type="molecule type" value="Genomic_DNA"/>
</dbReference>
<feature type="compositionally biased region" description="Acidic residues" evidence="1">
    <location>
        <begin position="745"/>
        <end position="760"/>
    </location>
</feature>
<dbReference type="VEuPathDB" id="FungiDB:PV06_07977"/>
<accession>A0A0D2DZ02</accession>
<dbReference type="PANTHER" id="PTHR10622:SF12">
    <property type="entry name" value="HET DOMAIN-CONTAINING PROTEIN"/>
    <property type="match status" value="1"/>
</dbReference>
<feature type="region of interest" description="Disordered" evidence="1">
    <location>
        <begin position="743"/>
        <end position="788"/>
    </location>
</feature>
<feature type="compositionally biased region" description="Acidic residues" evidence="1">
    <location>
        <begin position="917"/>
        <end position="926"/>
    </location>
</feature>
<protein>
    <recommendedName>
        <fullName evidence="2">JmjC domain-containing protein</fullName>
    </recommendedName>
</protein>
<evidence type="ECO:0000259" key="2">
    <source>
        <dbReference type="PROSITE" id="PS51184"/>
    </source>
</evidence>
<dbReference type="Gene3D" id="2.60.120.10">
    <property type="entry name" value="Jelly Rolls"/>
    <property type="match status" value="1"/>
</dbReference>
<evidence type="ECO:0000313" key="3">
    <source>
        <dbReference type="EMBL" id="KIW40804.1"/>
    </source>
</evidence>
<dbReference type="SMART" id="SM00558">
    <property type="entry name" value="JmjC"/>
    <property type="match status" value="1"/>
</dbReference>
<keyword evidence="4" id="KW-1185">Reference proteome</keyword>
<dbReference type="HOGENOM" id="CLU_293734_0_0_1"/>
<dbReference type="Pfam" id="PF06985">
    <property type="entry name" value="HET"/>
    <property type="match status" value="1"/>
</dbReference>
<organism evidence="3 4">
    <name type="scientific">Exophiala oligosperma</name>
    <dbReference type="NCBI Taxonomy" id="215243"/>
    <lineage>
        <taxon>Eukaryota</taxon>
        <taxon>Fungi</taxon>
        <taxon>Dikarya</taxon>
        <taxon>Ascomycota</taxon>
        <taxon>Pezizomycotina</taxon>
        <taxon>Eurotiomycetes</taxon>
        <taxon>Chaetothyriomycetidae</taxon>
        <taxon>Chaetothyriales</taxon>
        <taxon>Herpotrichiellaceae</taxon>
        <taxon>Exophiala</taxon>
    </lineage>
</organism>
<dbReference type="Proteomes" id="UP000053342">
    <property type="component" value="Unassembled WGS sequence"/>
</dbReference>
<feature type="domain" description="JmjC" evidence="2">
    <location>
        <begin position="791"/>
        <end position="1021"/>
    </location>
</feature>
<dbReference type="AlphaFoldDB" id="A0A0D2DZ02"/>
<dbReference type="OrthoDB" id="415358at2759"/>
<feature type="region of interest" description="Disordered" evidence="1">
    <location>
        <begin position="619"/>
        <end position="644"/>
    </location>
</feature>
<dbReference type="PANTHER" id="PTHR10622">
    <property type="entry name" value="HET DOMAIN-CONTAINING PROTEIN"/>
    <property type="match status" value="1"/>
</dbReference>
<dbReference type="InterPro" id="IPR058525">
    <property type="entry name" value="DUF8212"/>
</dbReference>
<dbReference type="Pfam" id="PF13621">
    <property type="entry name" value="Cupin_8"/>
    <property type="match status" value="1"/>
</dbReference>
<evidence type="ECO:0000256" key="1">
    <source>
        <dbReference type="SAM" id="MobiDB-lite"/>
    </source>
</evidence>
<dbReference type="Pfam" id="PF26640">
    <property type="entry name" value="DUF8212"/>
    <property type="match status" value="1"/>
</dbReference>
<gene>
    <name evidence="3" type="ORF">PV06_07977</name>
</gene>